<keyword evidence="1" id="KW-0479">Metal-binding</keyword>
<dbReference type="GO" id="GO:0031440">
    <property type="term" value="P:regulation of mRNA 3'-end processing"/>
    <property type="evidence" value="ECO:0007669"/>
    <property type="project" value="TreeGrafter"/>
</dbReference>
<dbReference type="GO" id="GO:0008270">
    <property type="term" value="F:zinc ion binding"/>
    <property type="evidence" value="ECO:0007669"/>
    <property type="project" value="UniProtKB-KW"/>
</dbReference>
<evidence type="ECO:0000259" key="6">
    <source>
        <dbReference type="PROSITE" id="PS51321"/>
    </source>
</evidence>
<dbReference type="PANTHER" id="PTHR11477">
    <property type="entry name" value="TRANSCRIPTION FACTOR S-II ZINC FINGER DOMAIN-CONTAINING PROTEIN"/>
    <property type="match status" value="1"/>
</dbReference>
<dbReference type="SMART" id="SM00510">
    <property type="entry name" value="TFS2M"/>
    <property type="match status" value="1"/>
</dbReference>
<keyword evidence="4" id="KW-0539">Nucleus</keyword>
<gene>
    <name evidence="7" type="ORF">EGYM00392_LOCUS36841</name>
</gene>
<feature type="domain" description="TFIIS central" evidence="6">
    <location>
        <begin position="54"/>
        <end position="162"/>
    </location>
</feature>
<reference evidence="7" key="1">
    <citation type="submission" date="2021-01" db="EMBL/GenBank/DDBJ databases">
        <authorList>
            <person name="Corre E."/>
            <person name="Pelletier E."/>
            <person name="Niang G."/>
            <person name="Scheremetjew M."/>
            <person name="Finn R."/>
            <person name="Kale V."/>
            <person name="Holt S."/>
            <person name="Cochrane G."/>
            <person name="Meng A."/>
            <person name="Brown T."/>
            <person name="Cohen L."/>
        </authorList>
    </citation>
    <scope>NUCLEOTIDE SEQUENCE</scope>
    <source>
        <strain evidence="7">NIES-381</strain>
    </source>
</reference>
<feature type="region of interest" description="Disordered" evidence="5">
    <location>
        <begin position="1"/>
        <end position="50"/>
    </location>
</feature>
<sequence>MDRPPDVRDILGALEKEESAVNSKTDKSKSSSSVPKSQSAPAAANKNAAGVDSVRMNVVGKIKAQCADPSQSPDWVASVATDIEQELFRVHQGVNDKYRSQLRILLANLKNVVQAVTGGEISPQQLATCTAKDLQSPEGLIKRAQILREKLEEKQDLDNVEDLCPRCDKQKNWVEAKGWQLRDEKVVWEQDYHQDYCMCVDPVEAPEAPTAPSDKRPPSPSASLEDPDPKKPKTGS</sequence>
<dbReference type="GO" id="GO:0001139">
    <property type="term" value="F:RNA polymerase II complex recruiting activity"/>
    <property type="evidence" value="ECO:0007669"/>
    <property type="project" value="TreeGrafter"/>
</dbReference>
<dbReference type="GO" id="GO:0005634">
    <property type="term" value="C:nucleus"/>
    <property type="evidence" value="ECO:0007669"/>
    <property type="project" value="TreeGrafter"/>
</dbReference>
<dbReference type="Gene3D" id="1.10.472.30">
    <property type="entry name" value="Transcription elongation factor S-II, central domain"/>
    <property type="match status" value="1"/>
</dbReference>
<dbReference type="InterPro" id="IPR036575">
    <property type="entry name" value="TFIIS_cen_dom_sf"/>
</dbReference>
<dbReference type="PROSITE" id="PS51321">
    <property type="entry name" value="TFIIS_CENTRAL"/>
    <property type="match status" value="1"/>
</dbReference>
<dbReference type="GO" id="GO:0006362">
    <property type="term" value="P:transcription elongation by RNA polymerase I"/>
    <property type="evidence" value="ECO:0007669"/>
    <property type="project" value="TreeGrafter"/>
</dbReference>
<feature type="compositionally biased region" description="Basic and acidic residues" evidence="5">
    <location>
        <begin position="1"/>
        <end position="29"/>
    </location>
</feature>
<evidence type="ECO:0000256" key="1">
    <source>
        <dbReference type="ARBA" id="ARBA00022723"/>
    </source>
</evidence>
<dbReference type="GO" id="GO:0006368">
    <property type="term" value="P:transcription elongation by RNA polymerase II"/>
    <property type="evidence" value="ECO:0007669"/>
    <property type="project" value="TreeGrafter"/>
</dbReference>
<evidence type="ECO:0000256" key="5">
    <source>
        <dbReference type="SAM" id="MobiDB-lite"/>
    </source>
</evidence>
<dbReference type="PANTHER" id="PTHR11477:SF0">
    <property type="entry name" value="IP08861P-RELATED"/>
    <property type="match status" value="1"/>
</dbReference>
<feature type="region of interest" description="Disordered" evidence="5">
    <location>
        <begin position="204"/>
        <end position="236"/>
    </location>
</feature>
<protein>
    <recommendedName>
        <fullName evidence="6">TFIIS central domain-containing protein</fullName>
    </recommendedName>
</protein>
<keyword evidence="2" id="KW-0863">Zinc-finger</keyword>
<dbReference type="EMBL" id="HBGA01098573">
    <property type="protein sequence ID" value="CAD9025713.1"/>
    <property type="molecule type" value="Transcribed_RNA"/>
</dbReference>
<evidence type="ECO:0000256" key="3">
    <source>
        <dbReference type="ARBA" id="ARBA00022833"/>
    </source>
</evidence>
<name>A0A7S1IX60_9EUGL</name>
<feature type="compositionally biased region" description="Basic and acidic residues" evidence="5">
    <location>
        <begin position="227"/>
        <end position="236"/>
    </location>
</feature>
<evidence type="ECO:0000313" key="7">
    <source>
        <dbReference type="EMBL" id="CAD9025713.1"/>
    </source>
</evidence>
<dbReference type="SUPFAM" id="SSF46942">
    <property type="entry name" value="Elongation factor TFIIS domain 2"/>
    <property type="match status" value="1"/>
</dbReference>
<dbReference type="GO" id="GO:0031564">
    <property type="term" value="P:transcription antitermination"/>
    <property type="evidence" value="ECO:0007669"/>
    <property type="project" value="TreeGrafter"/>
</dbReference>
<keyword evidence="3" id="KW-0862">Zinc</keyword>
<dbReference type="AlphaFoldDB" id="A0A7S1IX60"/>
<dbReference type="InterPro" id="IPR003618">
    <property type="entry name" value="TFIIS_cen_dom"/>
</dbReference>
<accession>A0A7S1IX60</accession>
<dbReference type="GO" id="GO:0000977">
    <property type="term" value="F:RNA polymerase II transcription regulatory region sequence-specific DNA binding"/>
    <property type="evidence" value="ECO:0007669"/>
    <property type="project" value="TreeGrafter"/>
</dbReference>
<proteinExistence type="predicted"/>
<organism evidence="7">
    <name type="scientific">Eutreptiella gymnastica</name>
    <dbReference type="NCBI Taxonomy" id="73025"/>
    <lineage>
        <taxon>Eukaryota</taxon>
        <taxon>Discoba</taxon>
        <taxon>Euglenozoa</taxon>
        <taxon>Euglenida</taxon>
        <taxon>Spirocuta</taxon>
        <taxon>Euglenophyceae</taxon>
        <taxon>Eutreptiales</taxon>
        <taxon>Eutreptiaceae</taxon>
        <taxon>Eutreptiella</taxon>
    </lineage>
</organism>
<feature type="compositionally biased region" description="Low complexity" evidence="5">
    <location>
        <begin position="30"/>
        <end position="49"/>
    </location>
</feature>
<evidence type="ECO:0000256" key="4">
    <source>
        <dbReference type="ARBA" id="ARBA00023242"/>
    </source>
</evidence>
<dbReference type="Pfam" id="PF07500">
    <property type="entry name" value="TFIIS_M"/>
    <property type="match status" value="1"/>
</dbReference>
<evidence type="ECO:0000256" key="2">
    <source>
        <dbReference type="ARBA" id="ARBA00022771"/>
    </source>
</evidence>